<organism evidence="1 2">
    <name type="scientific">Melastoma candidum</name>
    <dbReference type="NCBI Taxonomy" id="119954"/>
    <lineage>
        <taxon>Eukaryota</taxon>
        <taxon>Viridiplantae</taxon>
        <taxon>Streptophyta</taxon>
        <taxon>Embryophyta</taxon>
        <taxon>Tracheophyta</taxon>
        <taxon>Spermatophyta</taxon>
        <taxon>Magnoliopsida</taxon>
        <taxon>eudicotyledons</taxon>
        <taxon>Gunneridae</taxon>
        <taxon>Pentapetalae</taxon>
        <taxon>rosids</taxon>
        <taxon>malvids</taxon>
        <taxon>Myrtales</taxon>
        <taxon>Melastomataceae</taxon>
        <taxon>Melastomatoideae</taxon>
        <taxon>Melastomateae</taxon>
        <taxon>Melastoma</taxon>
    </lineage>
</organism>
<gene>
    <name evidence="1" type="ORF">MLD38_023391</name>
</gene>
<proteinExistence type="predicted"/>
<dbReference type="EMBL" id="CM042885">
    <property type="protein sequence ID" value="KAI4367683.1"/>
    <property type="molecule type" value="Genomic_DNA"/>
</dbReference>
<keyword evidence="2" id="KW-1185">Reference proteome</keyword>
<evidence type="ECO:0000313" key="2">
    <source>
        <dbReference type="Proteomes" id="UP001057402"/>
    </source>
</evidence>
<name>A0ACB9QNL1_9MYRT</name>
<evidence type="ECO:0000313" key="1">
    <source>
        <dbReference type="EMBL" id="KAI4367683.1"/>
    </source>
</evidence>
<protein>
    <submittedName>
        <fullName evidence="1">Uncharacterized protein</fullName>
    </submittedName>
</protein>
<feature type="non-terminal residue" evidence="1">
    <location>
        <position position="87"/>
    </location>
</feature>
<sequence length="87" mass="8855">MSVWSPSAGLLECAGKQKKVCRGCHGAGGVGSRRGMTAACSVGVGEVEADVDCCRLNLGGQVEAVSVAVAVGSPLSEERQGRRRPDP</sequence>
<comment type="caution">
    <text evidence="1">The sequence shown here is derived from an EMBL/GenBank/DDBJ whole genome shotgun (WGS) entry which is preliminary data.</text>
</comment>
<dbReference type="Proteomes" id="UP001057402">
    <property type="component" value="Chromosome 6"/>
</dbReference>
<accession>A0ACB9QNL1</accession>
<reference evidence="2" key="1">
    <citation type="journal article" date="2023" name="Front. Plant Sci.">
        <title>Chromosomal-level genome assembly of Melastoma candidum provides insights into trichome evolution.</title>
        <authorList>
            <person name="Zhong Y."/>
            <person name="Wu W."/>
            <person name="Sun C."/>
            <person name="Zou P."/>
            <person name="Liu Y."/>
            <person name="Dai S."/>
            <person name="Zhou R."/>
        </authorList>
    </citation>
    <scope>NUCLEOTIDE SEQUENCE [LARGE SCALE GENOMIC DNA]</scope>
</reference>